<dbReference type="InterPro" id="IPR020807">
    <property type="entry name" value="PKS_DH"/>
</dbReference>
<dbReference type="PROSITE" id="PS52004">
    <property type="entry name" value="KS3_2"/>
    <property type="match status" value="3"/>
</dbReference>
<sequence length="4199" mass="437221">MSSFGLSGTNAHIILEQAPTHAVEPVESVPVPVVPWVLSGRSADALRSQAARLLDAVRSTPGSDPVEIGAALATTRTAFEHRAVLWGRDRTELLAGLTALAEREPHPHMTTGTANEGRTAFLFSGQGAQRAGMGRELYETFPVFAEAFDAVCAQVGEELREVVFGDDPERLNRTEWTQPALFAVEVALFRLVESFGIRPDFLIGHSIGEIAAAHVAGVMSLEDACSLVVARGRLMQQLPSGGVMVAVEAAEAEVLPLLENHTGEVSIAAVNGPRAVVIAGVEAAVEQAVSVLKEQGRRTTRLRVSHAFHSPLMDPMLEAFREVAERIDYAPPSIPVVSNVTGQLTTEGELASADYWVRHVRQAVRFADGIDTLTTHGVTRFLEVGPDGTLTALTRTVLGDADGAVCRPVQRKDRAEADALYAAVAALHTAGVPVGWDNVFAGVRPAPLPTYAFQRSWYWPEPRRGAHAATGSGAVTTAGEDAFWNAVDQGDTEQLAGVLGLDGGVLDGVVPALSAWRRDQVERTTVDSWRYRVRWDRLEPGDGRTVPGRWLLLQSGDGVALPGVEEFVPGIERVECAAGTEREALTELLRGAGAGREPLAGVLSCLPGVDTTLALVQAHADAALTARLWLVTSGAVAVGGGTEAVVEPEPAAVWGLGRVAALERPDVWGGLLDLPARPDRRSLARAAAVLAASDEDQVAVRGSDAYARRLVTAPAPAATAEWTAPERVLITGGTGALGARVARWVVEHGTRELVLASRRGPEAPGADDLRDELLTLGARVTVAACDMGDREAVARLLAEHPVDAVLHCAGVLDDDVIASYTPDRLASVLAAKAEAAGHLDELTRDSGLSAFVTFSSIAGVWGSGGQAAYAAANAHLDALVERRRARGLAGTSVAWGPWGGTGMAAGEAAGTLLRRRGLRPLDPDAALTALGRALAARDVTVVVADVDWERFVPAFTTGRPSPLLAALTSGTVAAPSSPVSVAGEGGALRERLAPLTAEERDAALLDLVCRRAAAALGHADPAAVTVGRAFREMGFDSLTAVELRNDLTAETGVALPSTLVFDHPTPLAVAAHLGDALFGSAEKRHEVPVRATGTDPVVVVGMGCRLPGGIDGPDRLWELLAAGGDTAGGFPEDRGWDLAALREASDTGAGGFLSQAAAFDAAFFGISPREAQALDPQQRLVLETSWEALERSGIAPTTLKGSRTGVFVGAGSSGYATGLTEVPEGLGGHLLTGQAGSVVSGRVSYALGLEGPAVTVDTACSSSLVALHLAVQSLRSGECDLALAGGVTVMADPGAFVEFSVQGGLAPDGRCKAFSEDADGTGWAEGVGVLVVERLSDARRNGHRVLAVVEGSAVNQDGASNGLTAPNGPSQQRVIRQALASAGLSPQDVDAVEAHGTGTTLGDPIEAQALLAAYGQDRAEDRPLWLGSVKSNLGHTQAAAGAVGVIKMILALRHGTLPRTLHAGQPSSRVDWDSGRVRLLDQDVAWPAGDRVRRAGVSAFGLSGTNAHVILAEPAPAADESPAPVRTGEGTGGAALPWLLGARSAPALRDQAARLLAHAEQHPDAHPADVAHALAFTRAPLEHRAVVTGGDRDAMLAGLRALADGTTHQAVVTGDTLTAGGTAFLFAGQGTQRPGMGRGLHDTFPAYADAFDAVCGHFDGLLPRPLAEVVHGDDAELLNRTEYAQPALFAVEVALYRLLESFGVRPAHLLGHSVGEIAAAHVAGVLGLPDACRLVAARGRLMQALPGGGAMIALQAAEEEVLPLLDGREDALGLAAVNGPRSVVVSGDEDAVLDVAAHFAARGRRTTRLRVGHAFHSPRMEPMLEEFRAVAASVAYAEPRIPVVSDLTGRLAGPGELTDPEYWVRHVRQAVRFADGVATLEERGTARLLELGPDTTLTALAQSAWRGTAPVAAPTLRDDRDEAETLLTGVGALYAHGTEVDWRAVLGTVAPGARPVELPTYAFQHRPYWIEPTASGDPAAAGLVPAGHPLLGAVVPSAADDTLLLTGRLAARGGAAWLAAHRIGGAAVVPSTALLELALAAGAHAGRPQLGELVLERPLALPEHDGAALQIRVEAPDARGDRAFAVHARPAGDTAAEWTRHATGVLTAETAPVPDHDLTAWPPPGARELPTDGLYARLREAGLDHGPVFQGLLAAWQDDDAVYAEVALPESAAADAARHDLHPALLDAALHPLGLGAFDGLGDGRVLFSAGPARLFATGATTLRVRLERTGPDTLALTAADAVGAPVLTVGSLLLRPAPDTAATPVTRQETAEPARHRGTVPAAEPARRRAAARTQPPGGVLERLAARPAAERERTLLTAVRDRVAAVLGHGGPDEVEPARPFTDLGLTSLTAVELRNGLSAALGVTLPATLVFDHPTPAALARHLADDLFGTVGADAPAAVRRAVDDDPIAVVGMACRYPGGVAGPEDLWNLVRAGADGISPLPTDRNWNPERLYHPDPDHPGTVYTREGGFLHDASRFDPAFFSISPREALAMDPQQRLLLEVTWEALERAGVDPHAARGSATGVFAGVTYQDYVSILAASDDNFEGYVGTGNSPSVLSGRISYALGLEGPAVTVDTACSSSLVALHLAAQSLRQGECELALAGGVTVMSTPGSLIEFSRQRALAEDGRCKPFSADADGASWAEGVGMVVLERLSDARRNGHQVLAVVRGSALNQDGASNGLTAPNGPSQQRVIRQALASAGLAPQDVDAVEAHGTGTTLGDPIEAQALLAAYGQDRAEDRPLWLGSLKSNIGHSQAAAGVGGVIKMVMALREGVLPRTLYADNPTPHVDWSAGHVRLLTDEQPWPDTGRARRAGVSSFGMSGTNAHVIVEQAPHAPERPAARTALPAVPVLLSARTPAALRAQAARLRTHLRTRPGTPLTDLAYTLAVGRAALTHRAAVLADDVERLDETLSALAADAPLTVPVPVGSAVPGGAEPVLVFPGQGAQWAGMARELLDESPVFADWIDRCERALAPHVDWSLTDVLRGGKDAADLGRVDVVQPALWAVMVATAALWRAHGVRPAAVVGHSQGEIAAACAAGALTLEDGARVVALRSRAITRIAGTGGMMSVPLSADDTRARMEPWAGRLAVAAVNGPASVVVSGEATALDELHAVLTADGVRARKVNVDYGSHSAQVEAIRDTVLDALDGITPREAEIPFRSSLTGNWQDTTGLDATYWYTNLRETVRFEDAVRGLIAAGHRTFIEVGPHPVLTVGLRDTLDAAGVDGAVLGSLRRDQGDLRQFLAALAEAHVHGVDVDFETVFDGTGAVRTDLPTYAFEHRRYWPTVREQAAAGLATSGALTADSVEARFWETVEQEDLESLAGTLELPADAPLSSVLPALSQWRRTRRERATTDAWRYRVAFSPLDTSPATLDGTWLLVTPADPAGHGALADTVADTVADALTAGGARTVRRITLPDQAPDRAALAGLLTGAGDAGRPAGVLSLLALDTRDHPGHTAVPRGLATTLALVQALGDLGIEAPLWCATRGAVAVGGSDPAPDARQALVWGLGRVAALEHADRWGGLIDLPADLDARSATRLAAVLADPGEEDQIALRATGAHGRRLVHAPAADIPTESWQPRGTVLVTGGTGALGGHVARWLADRGATHLVLAGRRGADAPGATELRDELAGRGVEVTLAACDVSDRAALAGLLAELPADRPLDAVFHAAGSLDDGVLDSLTPDRMGPVLRGKATAARALHDLTRDLDLSAFVLFSSTAGVLGGAGLGNYAPGNAYLDALAAERRAAGLPATSVSWGLWADGGMVGDSAGDRMRRHGVHPMDTAAACEALGHALDLGDTHVVVTDLRWDTYAPSFTAPRPSRLLDELPAARAALDAARRTAGPAADDTSSLHAHLAALPEYERADAVLRIVRGHVAAVLGHAAADAVEPERPFTDLGIDSLSAVELRNGMNRITGLRLPSTLVFDHPTCRALADFLLAEVAEAAEATAPATADIAPRRSSDDDPIAVVAMGCRFPGDVRTPEQLWRMLLNGEEGLVPFPDDRGWDLDALYDPEPGKAGTVSTRTGGFLTDAGGFDPAFFNISPREAVAMDPQQRLLLEMAWETFERAGIDPRTLRGSRTGVFAGTNGQDYTGMLAASGEDFEGYMLTGNAASVVSGRLSYTFGLEGPAVTVDTACSASLVALHLAVRSLRAGECDLALAGGVTVMASPGLFVDFSRQQGLAADGRCKAFADAADGTGFS</sequence>
<dbReference type="Pfam" id="PF18369">
    <property type="entry name" value="PKS_DE"/>
    <property type="match status" value="2"/>
</dbReference>
<dbReference type="InterPro" id="IPR032821">
    <property type="entry name" value="PKS_assoc"/>
</dbReference>
<reference evidence="13 14" key="1">
    <citation type="submission" date="2024-09" db="EMBL/GenBank/DDBJ databases">
        <title>The Natural Products Discovery Center: Release of the First 8490 Sequenced Strains for Exploring Actinobacteria Biosynthetic Diversity.</title>
        <authorList>
            <person name="Kalkreuter E."/>
            <person name="Kautsar S.A."/>
            <person name="Yang D."/>
            <person name="Bader C.D."/>
            <person name="Teijaro C.N."/>
            <person name="Fluegel L."/>
            <person name="Davis C.M."/>
            <person name="Simpson J.R."/>
            <person name="Lauterbach L."/>
            <person name="Steele A.D."/>
            <person name="Gui C."/>
            <person name="Meng S."/>
            <person name="Li G."/>
            <person name="Viehrig K."/>
            <person name="Ye F."/>
            <person name="Su P."/>
            <person name="Kiefer A.F."/>
            <person name="Nichols A."/>
            <person name="Cepeda A.J."/>
            <person name="Yan W."/>
            <person name="Fan B."/>
            <person name="Jiang Y."/>
            <person name="Adhikari A."/>
            <person name="Zheng C.-J."/>
            <person name="Schuster L."/>
            <person name="Cowan T.M."/>
            <person name="Smanski M.J."/>
            <person name="Chevrette M.G."/>
            <person name="De Carvalho L.P.S."/>
            <person name="Shen B."/>
        </authorList>
    </citation>
    <scope>NUCLEOTIDE SEQUENCE [LARGE SCALE GENOMIC DNA]</scope>
    <source>
        <strain evidence="13 14">NPDC058328</strain>
    </source>
</reference>
<dbReference type="SUPFAM" id="SSF52151">
    <property type="entry name" value="FabD/lysophospholipase-like"/>
    <property type="match status" value="3"/>
</dbReference>
<dbReference type="InterPro" id="IPR014030">
    <property type="entry name" value="Ketoacyl_synth_N"/>
</dbReference>
<dbReference type="InterPro" id="IPR049552">
    <property type="entry name" value="PKS_DH_N"/>
</dbReference>
<dbReference type="Pfam" id="PF14765">
    <property type="entry name" value="PS-DH"/>
    <property type="match status" value="1"/>
</dbReference>
<dbReference type="Pfam" id="PF02801">
    <property type="entry name" value="Ketoacyl-synt_C"/>
    <property type="match status" value="2"/>
</dbReference>
<dbReference type="InterPro" id="IPR018201">
    <property type="entry name" value="Ketoacyl_synth_AS"/>
</dbReference>
<dbReference type="InterPro" id="IPR050091">
    <property type="entry name" value="PKS_NRPS_Biosynth_Enz"/>
</dbReference>
<feature type="domain" description="Carrier" evidence="10">
    <location>
        <begin position="1002"/>
        <end position="1077"/>
    </location>
</feature>
<evidence type="ECO:0000259" key="12">
    <source>
        <dbReference type="PROSITE" id="PS52019"/>
    </source>
</evidence>
<dbReference type="InterPro" id="IPR014031">
    <property type="entry name" value="Ketoacyl_synth_C"/>
</dbReference>
<dbReference type="InterPro" id="IPR049900">
    <property type="entry name" value="PKS_mFAS_DH"/>
</dbReference>
<keyword evidence="14" id="KW-1185">Reference proteome</keyword>
<dbReference type="InterPro" id="IPR016035">
    <property type="entry name" value="Acyl_Trfase/lysoPLipase"/>
</dbReference>
<dbReference type="SMART" id="SM00825">
    <property type="entry name" value="PKS_KS"/>
    <property type="match status" value="3"/>
</dbReference>
<dbReference type="PROSITE" id="PS00606">
    <property type="entry name" value="KS3_1"/>
    <property type="match status" value="3"/>
</dbReference>
<dbReference type="RefSeq" id="WP_388241982.1">
    <property type="nucleotide sequence ID" value="NZ_JBHVZQ010000085.1"/>
</dbReference>
<dbReference type="Gene3D" id="3.40.50.720">
    <property type="entry name" value="NAD(P)-binding Rossmann-like Domain"/>
    <property type="match status" value="2"/>
</dbReference>
<dbReference type="SMART" id="SM00826">
    <property type="entry name" value="PKS_DH"/>
    <property type="match status" value="1"/>
</dbReference>
<comment type="pathway">
    <text evidence="1">Antibiotic biosynthesis.</text>
</comment>
<keyword evidence="5" id="KW-0045">Antibiotic biosynthesis</keyword>
<evidence type="ECO:0000256" key="8">
    <source>
        <dbReference type="PROSITE-ProRule" id="PRU01363"/>
    </source>
</evidence>
<dbReference type="EMBL" id="JBHVZQ010000085">
    <property type="protein sequence ID" value="MFF1279012.1"/>
    <property type="molecule type" value="Genomic_DNA"/>
</dbReference>
<feature type="region of interest" description="N-terminal hotdog fold" evidence="8">
    <location>
        <begin position="1988"/>
        <end position="2113"/>
    </location>
</feature>
<evidence type="ECO:0000256" key="7">
    <source>
        <dbReference type="ARBA" id="ARBA00023315"/>
    </source>
</evidence>
<dbReference type="InterPro" id="IPR020841">
    <property type="entry name" value="PKS_Beta-ketoAc_synthase_dom"/>
</dbReference>
<dbReference type="InterPro" id="IPR001227">
    <property type="entry name" value="Ac_transferase_dom_sf"/>
</dbReference>
<evidence type="ECO:0000259" key="10">
    <source>
        <dbReference type="PROSITE" id="PS50075"/>
    </source>
</evidence>
<dbReference type="CDD" id="cd00833">
    <property type="entry name" value="PKS"/>
    <property type="match status" value="3"/>
</dbReference>
<keyword evidence="3" id="KW-0597">Phosphoprotein</keyword>
<dbReference type="SMART" id="SM00823">
    <property type="entry name" value="PKS_PP"/>
    <property type="match status" value="3"/>
</dbReference>
<dbReference type="PANTHER" id="PTHR43775:SF51">
    <property type="entry name" value="INACTIVE PHENOLPHTHIOCEROL SYNTHESIS POLYKETIDE SYNTHASE TYPE I PKS1-RELATED"/>
    <property type="match status" value="1"/>
</dbReference>
<evidence type="ECO:0000256" key="5">
    <source>
        <dbReference type="ARBA" id="ARBA00023194"/>
    </source>
</evidence>
<feature type="domain" description="Ketosynthase family 3 (KS3)" evidence="11">
    <location>
        <begin position="2408"/>
        <end position="2834"/>
    </location>
</feature>
<feature type="region of interest" description="C-terminal hotdog fold" evidence="8">
    <location>
        <begin position="2126"/>
        <end position="2264"/>
    </location>
</feature>
<dbReference type="Gene3D" id="3.40.366.10">
    <property type="entry name" value="Malonyl-Coenzyme A Acyl Carrier Protein, domain 2"/>
    <property type="match status" value="3"/>
</dbReference>
<feature type="domain" description="Ketosynthase family 3 (KS3)" evidence="11">
    <location>
        <begin position="3962"/>
        <end position="4199"/>
    </location>
</feature>
<dbReference type="SMART" id="SM00827">
    <property type="entry name" value="PKS_AT"/>
    <property type="match status" value="3"/>
</dbReference>
<name>A0ABW6QJ27_9ACTN</name>
<evidence type="ECO:0000313" key="14">
    <source>
        <dbReference type="Proteomes" id="UP001601627"/>
    </source>
</evidence>
<evidence type="ECO:0000256" key="9">
    <source>
        <dbReference type="SAM" id="MobiDB-lite"/>
    </source>
</evidence>
<feature type="domain" description="Carrier" evidence="10">
    <location>
        <begin position="2315"/>
        <end position="2390"/>
    </location>
</feature>
<feature type="active site" description="Proton donor; for dehydratase activity" evidence="8">
    <location>
        <position position="2187"/>
    </location>
</feature>
<dbReference type="InterPro" id="IPR036291">
    <property type="entry name" value="NAD(P)-bd_dom_sf"/>
</dbReference>
<dbReference type="InterPro" id="IPR036736">
    <property type="entry name" value="ACP-like_sf"/>
</dbReference>
<dbReference type="InterPro" id="IPR057326">
    <property type="entry name" value="KR_dom"/>
</dbReference>
<dbReference type="PROSITE" id="PS52019">
    <property type="entry name" value="PKS_MFAS_DH"/>
    <property type="match status" value="1"/>
</dbReference>
<dbReference type="PROSITE" id="PS00012">
    <property type="entry name" value="PHOSPHOPANTETHEINE"/>
    <property type="match status" value="2"/>
</dbReference>
<dbReference type="Pfam" id="PF21089">
    <property type="entry name" value="PKS_DH_N"/>
    <property type="match status" value="1"/>
</dbReference>
<dbReference type="Pfam" id="PF00698">
    <property type="entry name" value="Acyl_transf_1"/>
    <property type="match status" value="3"/>
</dbReference>
<dbReference type="SUPFAM" id="SSF55048">
    <property type="entry name" value="Probable ACP-binding domain of malonyl-CoA ACP transacylase"/>
    <property type="match status" value="3"/>
</dbReference>
<gene>
    <name evidence="13" type="ORF">ACFVZC_37555</name>
</gene>
<feature type="domain" description="Carrier" evidence="10">
    <location>
        <begin position="3865"/>
        <end position="3940"/>
    </location>
</feature>
<dbReference type="Gene3D" id="3.40.47.10">
    <property type="match status" value="3"/>
</dbReference>
<dbReference type="SMART" id="SM00822">
    <property type="entry name" value="PKS_KR"/>
    <property type="match status" value="2"/>
</dbReference>
<dbReference type="Pfam" id="PF00109">
    <property type="entry name" value="ketoacyl-synt"/>
    <property type="match status" value="3"/>
</dbReference>
<protein>
    <submittedName>
        <fullName evidence="13">Type I polyketide synthase</fullName>
    </submittedName>
</protein>
<dbReference type="InterPro" id="IPR016036">
    <property type="entry name" value="Malonyl_transacylase_ACP-bd"/>
</dbReference>
<dbReference type="InterPro" id="IPR013968">
    <property type="entry name" value="PKS_KR"/>
</dbReference>
<dbReference type="InterPro" id="IPR020806">
    <property type="entry name" value="PKS_PP-bd"/>
</dbReference>
<evidence type="ECO:0000256" key="6">
    <source>
        <dbReference type="ARBA" id="ARBA00023268"/>
    </source>
</evidence>
<accession>A0ABW6QJ27</accession>
<dbReference type="Pfam" id="PF00550">
    <property type="entry name" value="PP-binding"/>
    <property type="match status" value="3"/>
</dbReference>
<keyword evidence="6" id="KW-0511">Multifunctional enzyme</keyword>
<dbReference type="InterPro" id="IPR009081">
    <property type="entry name" value="PP-bd_ACP"/>
</dbReference>
<dbReference type="Gene3D" id="3.30.70.3290">
    <property type="match status" value="3"/>
</dbReference>
<dbReference type="InterPro" id="IPR049551">
    <property type="entry name" value="PKS_DH_C"/>
</dbReference>
<dbReference type="InterPro" id="IPR006162">
    <property type="entry name" value="Ppantetheine_attach_site"/>
</dbReference>
<feature type="active site" description="Proton acceptor; for dehydratase activity" evidence="8">
    <location>
        <position position="2021"/>
    </location>
</feature>
<dbReference type="InterPro" id="IPR041618">
    <property type="entry name" value="PKS_DE"/>
</dbReference>
<keyword evidence="4" id="KW-0808">Transferase</keyword>
<keyword evidence="2" id="KW-0596">Phosphopantetheine</keyword>
<dbReference type="SUPFAM" id="SSF51735">
    <property type="entry name" value="NAD(P)-binding Rossmann-fold domains"/>
    <property type="match status" value="4"/>
</dbReference>
<comment type="caution">
    <text evidence="13">The sequence shown here is derived from an EMBL/GenBank/DDBJ whole genome shotgun (WGS) entry which is preliminary data.</text>
</comment>
<dbReference type="InterPro" id="IPR042104">
    <property type="entry name" value="PKS_dehydratase_sf"/>
</dbReference>
<dbReference type="PROSITE" id="PS50075">
    <property type="entry name" value="CARRIER"/>
    <property type="match status" value="3"/>
</dbReference>
<dbReference type="SUPFAM" id="SSF47336">
    <property type="entry name" value="ACP-like"/>
    <property type="match status" value="3"/>
</dbReference>
<dbReference type="Pfam" id="PF08659">
    <property type="entry name" value="KR"/>
    <property type="match status" value="2"/>
</dbReference>
<feature type="region of interest" description="Disordered" evidence="9">
    <location>
        <begin position="2259"/>
        <end position="2301"/>
    </location>
</feature>
<feature type="non-terminal residue" evidence="13">
    <location>
        <position position="4199"/>
    </location>
</feature>
<dbReference type="NCBIfam" id="NF045894">
    <property type="entry name" value="PKS_plus_SDR"/>
    <property type="match status" value="1"/>
</dbReference>
<dbReference type="InterPro" id="IPR016039">
    <property type="entry name" value="Thiolase-like"/>
</dbReference>
<dbReference type="InterPro" id="IPR014043">
    <property type="entry name" value="Acyl_transferase_dom"/>
</dbReference>
<dbReference type="Gene3D" id="6.10.140.1830">
    <property type="match status" value="2"/>
</dbReference>
<dbReference type="Pfam" id="PF16197">
    <property type="entry name" value="KAsynt_C_assoc"/>
    <property type="match status" value="2"/>
</dbReference>
<evidence type="ECO:0000256" key="2">
    <source>
        <dbReference type="ARBA" id="ARBA00022450"/>
    </source>
</evidence>
<feature type="domain" description="Ketosynthase family 3 (KS3)" evidence="11">
    <location>
        <begin position="1094"/>
        <end position="1513"/>
    </location>
</feature>
<dbReference type="Proteomes" id="UP001601627">
    <property type="component" value="Unassembled WGS sequence"/>
</dbReference>
<evidence type="ECO:0000256" key="3">
    <source>
        <dbReference type="ARBA" id="ARBA00022553"/>
    </source>
</evidence>
<evidence type="ECO:0000313" key="13">
    <source>
        <dbReference type="EMBL" id="MFF1279012.1"/>
    </source>
</evidence>
<dbReference type="SMART" id="SM01294">
    <property type="entry name" value="PKS_PP_betabranch"/>
    <property type="match status" value="3"/>
</dbReference>
<dbReference type="SUPFAM" id="SSF53901">
    <property type="entry name" value="Thiolase-like"/>
    <property type="match status" value="3"/>
</dbReference>
<evidence type="ECO:0000256" key="1">
    <source>
        <dbReference type="ARBA" id="ARBA00004792"/>
    </source>
</evidence>
<dbReference type="CDD" id="cd08952">
    <property type="entry name" value="KR_1_SDR_x"/>
    <property type="match status" value="2"/>
</dbReference>
<keyword evidence="7" id="KW-0012">Acyltransferase</keyword>
<organism evidence="13 14">
    <name type="scientific">Streptomyces marokkonensis</name>
    <dbReference type="NCBI Taxonomy" id="324855"/>
    <lineage>
        <taxon>Bacteria</taxon>
        <taxon>Bacillati</taxon>
        <taxon>Actinomycetota</taxon>
        <taxon>Actinomycetes</taxon>
        <taxon>Kitasatosporales</taxon>
        <taxon>Streptomycetaceae</taxon>
        <taxon>Streptomyces</taxon>
    </lineage>
</organism>
<dbReference type="Gene3D" id="3.10.129.110">
    <property type="entry name" value="Polyketide synthase dehydratase"/>
    <property type="match status" value="1"/>
</dbReference>
<feature type="domain" description="PKS/mFAS DH" evidence="12">
    <location>
        <begin position="1988"/>
        <end position="2264"/>
    </location>
</feature>
<dbReference type="Gene3D" id="1.10.1200.10">
    <property type="entry name" value="ACP-like"/>
    <property type="match status" value="3"/>
</dbReference>
<evidence type="ECO:0000256" key="4">
    <source>
        <dbReference type="ARBA" id="ARBA00022679"/>
    </source>
</evidence>
<evidence type="ECO:0000259" key="11">
    <source>
        <dbReference type="PROSITE" id="PS52004"/>
    </source>
</evidence>
<proteinExistence type="predicted"/>
<dbReference type="PANTHER" id="PTHR43775">
    <property type="entry name" value="FATTY ACID SYNTHASE"/>
    <property type="match status" value="1"/>
</dbReference>